<keyword evidence="2" id="KW-1185">Reference proteome</keyword>
<evidence type="ECO:0000313" key="2">
    <source>
        <dbReference type="Proteomes" id="UP000010472"/>
    </source>
</evidence>
<proteinExistence type="predicted"/>
<dbReference type="AlphaFoldDB" id="K9W571"/>
<name>K9W571_9CYAN</name>
<dbReference type="OrthoDB" id="424869at2"/>
<geneLocation type="plasmid" evidence="1 2">
    <name>pCRI9333.01</name>
</geneLocation>
<dbReference type="RefSeq" id="WP_015179929.1">
    <property type="nucleotide sequence ID" value="NC_019733.1"/>
</dbReference>
<keyword evidence="1" id="KW-0614">Plasmid</keyword>
<protein>
    <submittedName>
        <fullName evidence="1">Uncharacterized protein</fullName>
    </submittedName>
</protein>
<dbReference type="KEGG" id="cep:Cri9333_4720"/>
<dbReference type="HOGENOM" id="CLU_116251_1_0_3"/>
<organism evidence="1 2">
    <name type="scientific">Crinalium epipsammum PCC 9333</name>
    <dbReference type="NCBI Taxonomy" id="1173022"/>
    <lineage>
        <taxon>Bacteria</taxon>
        <taxon>Bacillati</taxon>
        <taxon>Cyanobacteriota</taxon>
        <taxon>Cyanophyceae</taxon>
        <taxon>Gomontiellales</taxon>
        <taxon>Gomontiellaceae</taxon>
        <taxon>Crinalium</taxon>
    </lineage>
</organism>
<reference evidence="1 2" key="1">
    <citation type="submission" date="2012-06" db="EMBL/GenBank/DDBJ databases">
        <title>Finished plasmid 1 of genome of Crinalium epipsammum PCC 9333.</title>
        <authorList>
            <consortium name="US DOE Joint Genome Institute"/>
            <person name="Gugger M."/>
            <person name="Coursin T."/>
            <person name="Rippka R."/>
            <person name="Tandeau De Marsac N."/>
            <person name="Huntemann M."/>
            <person name="Wei C.-L."/>
            <person name="Han J."/>
            <person name="Detter J.C."/>
            <person name="Han C."/>
            <person name="Tapia R."/>
            <person name="Davenport K."/>
            <person name="Daligault H."/>
            <person name="Erkkila T."/>
            <person name="Gu W."/>
            <person name="Munk A.C.C."/>
            <person name="Teshima H."/>
            <person name="Xu Y."/>
            <person name="Chain P."/>
            <person name="Chen A."/>
            <person name="Krypides N."/>
            <person name="Mavromatis K."/>
            <person name="Markowitz V."/>
            <person name="Szeto E."/>
            <person name="Ivanova N."/>
            <person name="Mikhailova N."/>
            <person name="Ovchinnikova G."/>
            <person name="Pagani I."/>
            <person name="Pati A."/>
            <person name="Goodwin L."/>
            <person name="Peters L."/>
            <person name="Pitluck S."/>
            <person name="Woyke T."/>
            <person name="Kerfeld C."/>
        </authorList>
    </citation>
    <scope>NUCLEOTIDE SEQUENCE [LARGE SCALE GENOMIC DNA]</scope>
    <source>
        <strain evidence="1 2">PCC 9333</strain>
        <plasmid evidence="2">Plasmid pCRI9333.01</plasmid>
    </source>
</reference>
<accession>K9W571</accession>
<dbReference type="Proteomes" id="UP000010472">
    <property type="component" value="Plasmid pCRI9333.01"/>
</dbReference>
<gene>
    <name evidence="1" type="ORF">Cri9333_4720</name>
</gene>
<dbReference type="EMBL" id="CP003621">
    <property type="protein sequence ID" value="AFZ15498.1"/>
    <property type="molecule type" value="Genomic_DNA"/>
</dbReference>
<evidence type="ECO:0000313" key="1">
    <source>
        <dbReference type="EMBL" id="AFZ15498.1"/>
    </source>
</evidence>
<sequence>MLEITNKPGVVMDILNNTELDRIGTKDLMSKYGIGKTAFYERLKTANVKPVKDGTRSWISTHQLEELDRLDSHLSSGGKLEDFVPSLADVSDLRSVQFSEPSTEQFTDHPPNGLLGSSSDMVLADGQGEMQRLINAMEAIAIAQHEPLRHYKELEQAAASGWILTSAEVKQLIGVKPTVKGNDRTFNRGSFSFVKSGKVGIQTGWKVLKVS</sequence>